<dbReference type="Proteomes" id="UP001177744">
    <property type="component" value="Unassembled WGS sequence"/>
</dbReference>
<gene>
    <name evidence="16" type="ORF">QTO34_015314</name>
</gene>
<evidence type="ECO:0000259" key="13">
    <source>
        <dbReference type="PROSITE" id="PS50081"/>
    </source>
</evidence>
<dbReference type="GO" id="GO:0016459">
    <property type="term" value="C:myosin complex"/>
    <property type="evidence" value="ECO:0007669"/>
    <property type="project" value="UniProtKB-KW"/>
</dbReference>
<dbReference type="GO" id="GO:0001726">
    <property type="term" value="C:ruffle"/>
    <property type="evidence" value="ECO:0007669"/>
    <property type="project" value="TreeGrafter"/>
</dbReference>
<dbReference type="PROSITE" id="PS50238">
    <property type="entry name" value="RHOGAP"/>
    <property type="match status" value="1"/>
</dbReference>
<evidence type="ECO:0000256" key="9">
    <source>
        <dbReference type="ARBA" id="ARBA00023123"/>
    </source>
</evidence>
<comment type="caution">
    <text evidence="11">Lacks conserved residue(s) required for the propagation of feature annotation.</text>
</comment>
<feature type="compositionally biased region" description="Basic and acidic residues" evidence="12">
    <location>
        <begin position="1725"/>
        <end position="1739"/>
    </location>
</feature>
<dbReference type="EMBL" id="JAULJE010000005">
    <property type="protein sequence ID" value="KAK1342549.1"/>
    <property type="molecule type" value="Genomic_DNA"/>
</dbReference>
<dbReference type="GO" id="GO:0005884">
    <property type="term" value="C:actin filament"/>
    <property type="evidence" value="ECO:0007669"/>
    <property type="project" value="TreeGrafter"/>
</dbReference>
<evidence type="ECO:0000259" key="15">
    <source>
        <dbReference type="PROSITE" id="PS51456"/>
    </source>
</evidence>
<dbReference type="PROSITE" id="PS00479">
    <property type="entry name" value="ZF_DAG_PE_1"/>
    <property type="match status" value="1"/>
</dbReference>
<accession>A0AA40I3Y1</accession>
<feature type="region of interest" description="Disordered" evidence="12">
    <location>
        <begin position="1036"/>
        <end position="1073"/>
    </location>
</feature>
<dbReference type="GO" id="GO:0030027">
    <property type="term" value="C:lamellipodium"/>
    <property type="evidence" value="ECO:0007669"/>
    <property type="project" value="TreeGrafter"/>
</dbReference>
<dbReference type="PANTHER" id="PTHR46184:SF2">
    <property type="entry name" value="UNCONVENTIONAL MYOSIN-IXB"/>
    <property type="match status" value="1"/>
</dbReference>
<keyword evidence="3" id="KW-0963">Cytoplasm</keyword>
<keyword evidence="4" id="KW-0479">Metal-binding</keyword>
<dbReference type="Gene3D" id="3.40.850.10">
    <property type="entry name" value="Kinesin motor domain"/>
    <property type="match status" value="1"/>
</dbReference>
<dbReference type="GO" id="GO:0005737">
    <property type="term" value="C:cytoplasm"/>
    <property type="evidence" value="ECO:0007669"/>
    <property type="project" value="UniProtKB-SubCell"/>
</dbReference>
<dbReference type="SMART" id="SM00242">
    <property type="entry name" value="MYSc"/>
    <property type="match status" value="1"/>
</dbReference>
<feature type="compositionally biased region" description="Basic and acidic residues" evidence="12">
    <location>
        <begin position="866"/>
        <end position="892"/>
    </location>
</feature>
<dbReference type="FunFam" id="1.10.10.820:FF:000003">
    <property type="entry name" value="unconventional myosin-IXa isoform X1"/>
    <property type="match status" value="1"/>
</dbReference>
<dbReference type="PROSITE" id="PS51456">
    <property type="entry name" value="MYOSIN_MOTOR"/>
    <property type="match status" value="1"/>
</dbReference>
<feature type="compositionally biased region" description="Basic and acidic residues" evidence="12">
    <location>
        <begin position="1187"/>
        <end position="1198"/>
    </location>
</feature>
<evidence type="ECO:0000256" key="7">
    <source>
        <dbReference type="ARBA" id="ARBA00022840"/>
    </source>
</evidence>
<dbReference type="PANTHER" id="PTHR46184">
    <property type="entry name" value="UNCONVENTIONAL MYOSIN-IXB-LIKE PROTEIN"/>
    <property type="match status" value="1"/>
</dbReference>
<protein>
    <recommendedName>
        <fullName evidence="18">Myosin IXB</fullName>
    </recommendedName>
</protein>
<dbReference type="CDD" id="cd20884">
    <property type="entry name" value="C1_Myosin-IXb"/>
    <property type="match status" value="1"/>
</dbReference>
<dbReference type="GO" id="GO:0030048">
    <property type="term" value="P:actin filament-based movement"/>
    <property type="evidence" value="ECO:0007669"/>
    <property type="project" value="TreeGrafter"/>
</dbReference>
<dbReference type="Gene3D" id="1.20.120.720">
    <property type="entry name" value="Myosin VI head, motor domain, U50 subdomain"/>
    <property type="match status" value="1"/>
</dbReference>
<keyword evidence="9 11" id="KW-0518">Myosin</keyword>
<evidence type="ECO:0000259" key="14">
    <source>
        <dbReference type="PROSITE" id="PS50238"/>
    </source>
</evidence>
<dbReference type="PROSITE" id="PS50081">
    <property type="entry name" value="ZF_DAG_PE_2"/>
    <property type="match status" value="1"/>
</dbReference>
<feature type="compositionally biased region" description="Low complexity" evidence="12">
    <location>
        <begin position="936"/>
        <end position="948"/>
    </location>
</feature>
<dbReference type="InterPro" id="IPR046987">
    <property type="entry name" value="Myo9"/>
</dbReference>
<feature type="domain" description="Rho-GAP" evidence="14">
    <location>
        <begin position="1423"/>
        <end position="1644"/>
    </location>
</feature>
<dbReference type="SUPFAM" id="SSF52540">
    <property type="entry name" value="P-loop containing nucleoside triphosphate hydrolases"/>
    <property type="match status" value="2"/>
</dbReference>
<evidence type="ECO:0000313" key="17">
    <source>
        <dbReference type="Proteomes" id="UP001177744"/>
    </source>
</evidence>
<dbReference type="InterPro" id="IPR046349">
    <property type="entry name" value="C1-like_sf"/>
</dbReference>
<feature type="compositionally biased region" description="Pro residues" evidence="12">
    <location>
        <begin position="1767"/>
        <end position="1783"/>
    </location>
</feature>
<dbReference type="InterPro" id="IPR036961">
    <property type="entry name" value="Kinesin_motor_dom_sf"/>
</dbReference>
<evidence type="ECO:0000256" key="8">
    <source>
        <dbReference type="ARBA" id="ARBA00023054"/>
    </source>
</evidence>
<dbReference type="Gene3D" id="1.10.10.820">
    <property type="match status" value="1"/>
</dbReference>
<dbReference type="GO" id="GO:0051015">
    <property type="term" value="F:actin filament binding"/>
    <property type="evidence" value="ECO:0007669"/>
    <property type="project" value="TreeGrafter"/>
</dbReference>
<evidence type="ECO:0000313" key="16">
    <source>
        <dbReference type="EMBL" id="KAK1342549.1"/>
    </source>
</evidence>
<evidence type="ECO:0000256" key="12">
    <source>
        <dbReference type="SAM" id="MobiDB-lite"/>
    </source>
</evidence>
<feature type="region of interest" description="Disordered" evidence="12">
    <location>
        <begin position="789"/>
        <end position="1023"/>
    </location>
</feature>
<feature type="region of interest" description="Disordered" evidence="12">
    <location>
        <begin position="1326"/>
        <end position="1346"/>
    </location>
</feature>
<dbReference type="FunFam" id="1.20.58.530:FF:000005">
    <property type="entry name" value="unconventional myosin-IXa isoform X1"/>
    <property type="match status" value="1"/>
</dbReference>
<dbReference type="PROSITE" id="PS50096">
    <property type="entry name" value="IQ"/>
    <property type="match status" value="3"/>
</dbReference>
<dbReference type="SMART" id="SM00324">
    <property type="entry name" value="RhoGAP"/>
    <property type="match status" value="1"/>
</dbReference>
<dbReference type="SUPFAM" id="SSF48350">
    <property type="entry name" value="GTPase activation domain, GAP"/>
    <property type="match status" value="1"/>
</dbReference>
<dbReference type="FunFam" id="1.20.120.720:FF:000003">
    <property type="entry name" value="Putative unconventional myosin-IXa"/>
    <property type="match status" value="1"/>
</dbReference>
<dbReference type="FunFam" id="3.40.850.10:FF:000008">
    <property type="entry name" value="Putative unconventional myosin-IXa"/>
    <property type="match status" value="1"/>
</dbReference>
<feature type="domain" description="Myosin motor" evidence="15">
    <location>
        <begin position="1"/>
        <end position="697"/>
    </location>
</feature>
<organism evidence="16 17">
    <name type="scientific">Cnephaeus nilssonii</name>
    <name type="common">Northern bat</name>
    <name type="synonym">Eptesicus nilssonii</name>
    <dbReference type="NCBI Taxonomy" id="3371016"/>
    <lineage>
        <taxon>Eukaryota</taxon>
        <taxon>Metazoa</taxon>
        <taxon>Chordata</taxon>
        <taxon>Craniata</taxon>
        <taxon>Vertebrata</taxon>
        <taxon>Euteleostomi</taxon>
        <taxon>Mammalia</taxon>
        <taxon>Eutheria</taxon>
        <taxon>Laurasiatheria</taxon>
        <taxon>Chiroptera</taxon>
        <taxon>Yangochiroptera</taxon>
        <taxon>Vespertilionidae</taxon>
        <taxon>Cnephaeus</taxon>
    </lineage>
</organism>
<comment type="similarity">
    <text evidence="2 11">Belongs to the TRAFAC class myosin-kinesin ATPase superfamily. Myosin family.</text>
</comment>
<feature type="compositionally biased region" description="Basic and acidic residues" evidence="12">
    <location>
        <begin position="915"/>
        <end position="926"/>
    </location>
</feature>
<dbReference type="GO" id="GO:0005096">
    <property type="term" value="F:GTPase activator activity"/>
    <property type="evidence" value="ECO:0007669"/>
    <property type="project" value="InterPro"/>
</dbReference>
<dbReference type="GO" id="GO:0000146">
    <property type="term" value="F:microfilament motor activity"/>
    <property type="evidence" value="ECO:0007669"/>
    <property type="project" value="InterPro"/>
</dbReference>
<keyword evidence="6" id="KW-0862">Zinc</keyword>
<dbReference type="Gene3D" id="1.20.58.530">
    <property type="match status" value="1"/>
</dbReference>
<dbReference type="PRINTS" id="PR00193">
    <property type="entry name" value="MYOSINHEAVY"/>
</dbReference>
<keyword evidence="8" id="KW-0175">Coiled coil</keyword>
<evidence type="ECO:0000256" key="10">
    <source>
        <dbReference type="ARBA" id="ARBA00023175"/>
    </source>
</evidence>
<dbReference type="Pfam" id="PF00130">
    <property type="entry name" value="C1_1"/>
    <property type="match status" value="1"/>
</dbReference>
<feature type="region of interest" description="Disordered" evidence="12">
    <location>
        <begin position="1085"/>
        <end position="1131"/>
    </location>
</feature>
<dbReference type="Pfam" id="PF00612">
    <property type="entry name" value="IQ"/>
    <property type="match status" value="4"/>
</dbReference>
<dbReference type="Gene3D" id="1.10.555.10">
    <property type="entry name" value="Rho GTPase activation protein"/>
    <property type="match status" value="1"/>
</dbReference>
<keyword evidence="10" id="KW-0505">Motor protein</keyword>
<feature type="compositionally biased region" description="Basic and acidic residues" evidence="12">
    <location>
        <begin position="1841"/>
        <end position="1852"/>
    </location>
</feature>
<keyword evidence="17" id="KW-1185">Reference proteome</keyword>
<dbReference type="InterPro" id="IPR000198">
    <property type="entry name" value="RhoGAP_dom"/>
</dbReference>
<dbReference type="SUPFAM" id="SSF57889">
    <property type="entry name" value="Cysteine-rich domain"/>
    <property type="match status" value="1"/>
</dbReference>
<feature type="region of interest" description="Disordered" evidence="12">
    <location>
        <begin position="1178"/>
        <end position="1204"/>
    </location>
</feature>
<dbReference type="Pfam" id="PF00620">
    <property type="entry name" value="RhoGAP"/>
    <property type="match status" value="1"/>
</dbReference>
<evidence type="ECO:0008006" key="18">
    <source>
        <dbReference type="Google" id="ProtNLM"/>
    </source>
</evidence>
<feature type="region of interest" description="Disordered" evidence="12">
    <location>
        <begin position="1725"/>
        <end position="1903"/>
    </location>
</feature>
<dbReference type="SMART" id="SM00109">
    <property type="entry name" value="C1"/>
    <property type="match status" value="1"/>
</dbReference>
<dbReference type="CDD" id="cd23767">
    <property type="entry name" value="IQCD"/>
    <property type="match status" value="1"/>
</dbReference>
<evidence type="ECO:0000256" key="5">
    <source>
        <dbReference type="ARBA" id="ARBA00022741"/>
    </source>
</evidence>
<evidence type="ECO:0000256" key="6">
    <source>
        <dbReference type="ARBA" id="ARBA00022833"/>
    </source>
</evidence>
<feature type="region of interest" description="Actin-binding" evidence="11">
    <location>
        <begin position="579"/>
        <end position="601"/>
    </location>
</feature>
<evidence type="ECO:0000256" key="3">
    <source>
        <dbReference type="ARBA" id="ARBA00022490"/>
    </source>
</evidence>
<evidence type="ECO:0000256" key="1">
    <source>
        <dbReference type="ARBA" id="ARBA00004496"/>
    </source>
</evidence>
<dbReference type="GO" id="GO:0035556">
    <property type="term" value="P:intracellular signal transduction"/>
    <property type="evidence" value="ECO:0007669"/>
    <property type="project" value="InterPro"/>
</dbReference>
<reference evidence="16" key="1">
    <citation type="submission" date="2023-06" db="EMBL/GenBank/DDBJ databases">
        <title>Reference genome for the Northern bat (Eptesicus nilssonii), a most northern bat species.</title>
        <authorList>
            <person name="Laine V.N."/>
            <person name="Pulliainen A.T."/>
            <person name="Lilley T.M."/>
        </authorList>
    </citation>
    <scope>NUCLEOTIDE SEQUENCE</scope>
    <source>
        <strain evidence="16">BLF_Eptnil</strain>
        <tissue evidence="16">Kidney</tissue>
    </source>
</reference>
<dbReference type="Gene3D" id="1.20.5.190">
    <property type="match status" value="2"/>
</dbReference>
<dbReference type="GO" id="GO:0072673">
    <property type="term" value="P:lamellipodium morphogenesis"/>
    <property type="evidence" value="ECO:0007669"/>
    <property type="project" value="TreeGrafter"/>
</dbReference>
<dbReference type="GO" id="GO:0005524">
    <property type="term" value="F:ATP binding"/>
    <property type="evidence" value="ECO:0007669"/>
    <property type="project" value="UniProtKB-KW"/>
</dbReference>
<comment type="caution">
    <text evidence="16">The sequence shown here is derived from an EMBL/GenBank/DDBJ whole genome shotgun (WGS) entry which is preliminary data.</text>
</comment>
<comment type="subcellular location">
    <subcellularLocation>
        <location evidence="1">Cytoplasm</location>
    </subcellularLocation>
</comment>
<feature type="compositionally biased region" description="Polar residues" evidence="12">
    <location>
        <begin position="1039"/>
        <end position="1053"/>
    </location>
</feature>
<dbReference type="Gene3D" id="6.20.240.20">
    <property type="match status" value="1"/>
</dbReference>
<feature type="compositionally biased region" description="Polar residues" evidence="12">
    <location>
        <begin position="1672"/>
        <end position="1683"/>
    </location>
</feature>
<dbReference type="InterPro" id="IPR027417">
    <property type="entry name" value="P-loop_NTPase"/>
</dbReference>
<keyword evidence="11" id="KW-0009">Actin-binding</keyword>
<dbReference type="InterPro" id="IPR001609">
    <property type="entry name" value="Myosin_head_motor_dom-like"/>
</dbReference>
<keyword evidence="5" id="KW-0547">Nucleotide-binding</keyword>
<dbReference type="FunFam" id="1.20.58.530:FF:000009">
    <property type="entry name" value="unconventional myosin-IXb isoform X1"/>
    <property type="match status" value="1"/>
</dbReference>
<dbReference type="InterPro" id="IPR000048">
    <property type="entry name" value="IQ_motif_EF-hand-BS"/>
</dbReference>
<dbReference type="SMART" id="SM00015">
    <property type="entry name" value="IQ"/>
    <property type="match status" value="4"/>
</dbReference>
<dbReference type="InterPro" id="IPR002219">
    <property type="entry name" value="PKC_DAG/PE"/>
</dbReference>
<dbReference type="GO" id="GO:0016887">
    <property type="term" value="F:ATP hydrolysis activity"/>
    <property type="evidence" value="ECO:0007669"/>
    <property type="project" value="TreeGrafter"/>
</dbReference>
<evidence type="ECO:0000256" key="11">
    <source>
        <dbReference type="PROSITE-ProRule" id="PRU00782"/>
    </source>
</evidence>
<dbReference type="Gene3D" id="3.30.60.20">
    <property type="match status" value="1"/>
</dbReference>
<proteinExistence type="inferred from homology"/>
<evidence type="ECO:0000256" key="2">
    <source>
        <dbReference type="ARBA" id="ARBA00008314"/>
    </source>
</evidence>
<keyword evidence="7" id="KW-0067">ATP-binding</keyword>
<dbReference type="FunFam" id="1.20.5.190:FF:000013">
    <property type="entry name" value="unconventional myosin-IXa isoform X2"/>
    <property type="match status" value="1"/>
</dbReference>
<dbReference type="Pfam" id="PF00063">
    <property type="entry name" value="Myosin_head"/>
    <property type="match status" value="2"/>
</dbReference>
<feature type="domain" description="Phorbol-ester/DAG-type" evidence="13">
    <location>
        <begin position="1352"/>
        <end position="1401"/>
    </location>
</feature>
<name>A0AA40I3Y1_CNENI</name>
<feature type="compositionally biased region" description="Acidic residues" evidence="12">
    <location>
        <begin position="1692"/>
        <end position="1705"/>
    </location>
</feature>
<evidence type="ECO:0000256" key="4">
    <source>
        <dbReference type="ARBA" id="ARBA00022723"/>
    </source>
</evidence>
<sequence>MKTYFCFPRRLLEMPKQPTTTNSSRFGKFIQVNYLESGIVRGAVVEKYLLEKSRLVSQEKDERNYHVFYYLLLGVSEEERQEFQLKQPEDYFYLNQHNLKIEDGEDLKHDFERLKQAMEMVGFLPATKKQIFSVLSAILYLGNVTYKKRATGRDEGLEVGPPEVLDTLSQLLKVKREILVEVLTKRKTVTANDKLILPYSLSEAITARDSMAKSLYSALFDWIVLRINHALLNKKDMEESVSESFEQFCINYANEQLQYYFNQHIFKLEQEEYQSEGISWHNIDYTDNVGCIHLISKKPTGLFYLLDEESNFPHATSQTLLAKFKQQHEDNRYFLGTPIMEPAFIIQHFAGKVKYQIKDFREKNMDYMRPDIVALLRGSDSSYVRELIGMDPVAVFRWAMLRAAIRAMAVLREAGRLRAERAEKAAADLCSPGTRSHLGELQRGTITPSEKLYRCSMLDFSIDCSEEFDINAFEDIFAFYESKNDLHDQIIKTIKGLPWQGEDPRRLLQSLSRLQKPRTFILKSKGTKQKQIIPKNLLDSKSLKLIISMTLHDRTTKSLLHLHKKKKPPSISAQFQTSLNKLLEALGKAEPFFIRCIRSNAEKKELCFDEELVLQQLRYTGMLETVRIRRSGYSAKYTFQDFTEQFQVLLPKDAQPCREVISALLEKMNVDKRSYQIGKTKVFLKETERQALQETLHREVVRKILLLQSWFRMVLERRHFLQMRRAAIAIQACWRSYRVRRALERTQAAIYLQATWRGYRHRAAYRRQRQSIIRLQSLCRGHLQRKSFRQMVAEKQKAEEERKAQQASREETAEGRPSQEPPEDSEHSPLEPEVWLSHGPPAESFHPEESPSPEKVPSSQKTPPESQEKVPSSREKRESRRQRGLEHVELQNKHIQSCKDGSALREPSETASPEQEERLPQDRQESGEDEALADTGAEAEGPAPENQPGGPPPNVPGESPQAPQDCMERPTSLALDSRVDAPAPVTTPEKPRDKSKPSGGARAQDRPVSPGGSTQIQRYREPVSERLASAVELWRGKNLTATGPSAVLSQSLDLSERHRATGTSLTATEERRISLSTSDVSTLLPGQAKTQPLSESVDGEPSTKKAAVQKKKSGDASTSTDSGLSPGAQADSKSTFKRLFLHKNKDKKYSLEGTEETESSVPGHIVLEAVTMKKNLEAPSGHQHRHATGEKHTKETGGKGKKNRNLKIGRITVSEKWRESVFRQITNANELKYLDEFLLNKINDLRSQKTPIESLFIEATEKFRSNLKTMYSVPNGKIHVGYKDLMENYQIVVSNLAAERGEKDTNLVLNLFQSLLDEFTRGHSKNDFELPKQSKAQKKKRKQERAVQQHNGHVFASYQVSIPQSCEQCLSYIWLMDKALICSVCKMTCHKKCMHKIQTYCSYPCGRKSEPGTEPGHFGVCVDSLTSDKASVPIVLEKLLEHVEMHGLYTEGLYRKSGAANRTRELRQALQTDPSTVKLDNFPIHAITGVLKQWLRELPEPLMTFAQYGDFLRAVELPEKQEQLAAIYAVLEHLPEANHNSLERLIFHLVKQVPAATLCGMGGRGPMLRGLGEPPTTPSLTAARCRRVALLEDVNRMSPGALAIIFAPCLLRCPDNSDPLTSMKDVLKITTCVEMLIKEQMRKYKVKMEEISQLEAAESIAFRRLSLLRQNTNKSPTARGSSSGPEELGVLPEEEAAGHDEDEDREKEILIERIQSIKEEKQVEDITYRLPELDPRGSDEENLDSETSASTESLLEERAGRGTSEGPPAPALPCPSAPAPSPLPEVAAPPRRKPSSFMTVRVKTPRRTPIMPTANIKLPPGLPSYLPGQAPGAQEAATLVRRRETPARRPDQVHSVYITPGAHLPVQGTQEPLDKDDQPPGAKRRYSDPPTYCLPPTSGQANG</sequence>
<dbReference type="FunFam" id="3.30.60.20:FF:000020">
    <property type="entry name" value="Putative unconventional myosin-IXa"/>
    <property type="match status" value="1"/>
</dbReference>
<dbReference type="GO" id="GO:0046872">
    <property type="term" value="F:metal ion binding"/>
    <property type="evidence" value="ECO:0007669"/>
    <property type="project" value="UniProtKB-KW"/>
</dbReference>
<feature type="compositionally biased region" description="Basic and acidic residues" evidence="12">
    <location>
        <begin position="792"/>
        <end position="814"/>
    </location>
</feature>
<dbReference type="InterPro" id="IPR008936">
    <property type="entry name" value="Rho_GTPase_activation_prot"/>
</dbReference>
<feature type="region of interest" description="Disordered" evidence="12">
    <location>
        <begin position="1672"/>
        <end position="1705"/>
    </location>
</feature>